<reference evidence="2 3" key="1">
    <citation type="journal article" date="2014" name="BMC Genomics">
        <title>Oil accumulation mechanisms of the oleaginous microalga Chlorella protothecoides revealed through its genome, transcriptomes, and proteomes.</title>
        <authorList>
            <person name="Gao C."/>
            <person name="Wang Y."/>
            <person name="Shen Y."/>
            <person name="Yan D."/>
            <person name="He X."/>
            <person name="Dai J."/>
            <person name="Wu Q."/>
        </authorList>
    </citation>
    <scope>NUCLEOTIDE SEQUENCE [LARGE SCALE GENOMIC DNA]</scope>
    <source>
        <strain evidence="2 3">0710</strain>
    </source>
</reference>
<protein>
    <submittedName>
        <fullName evidence="2">Uncharacterized protein</fullName>
    </submittedName>
</protein>
<feature type="region of interest" description="Disordered" evidence="1">
    <location>
        <begin position="43"/>
        <end position="116"/>
    </location>
</feature>
<feature type="compositionally biased region" description="Pro residues" evidence="1">
    <location>
        <begin position="99"/>
        <end position="109"/>
    </location>
</feature>
<dbReference type="EMBL" id="KL662081">
    <property type="protein sequence ID" value="KFM22798.1"/>
    <property type="molecule type" value="Genomic_DNA"/>
</dbReference>
<evidence type="ECO:0000256" key="1">
    <source>
        <dbReference type="SAM" id="MobiDB-lite"/>
    </source>
</evidence>
<name>A0A087SAP4_AUXPR</name>
<dbReference type="RefSeq" id="XP_011395663.1">
    <property type="nucleotide sequence ID" value="XM_011397361.1"/>
</dbReference>
<keyword evidence="3" id="KW-1185">Reference proteome</keyword>
<sequence>MSPRWREEMAWCMRLDSVHAWKMDAHACVGGGVSPARRRTHAFSPQTHIHPPSPRPPDYHHHQVNSRFAHPRRRPWTASPFPRPRRCAARPWPRAWPARRPPWPRPLRPSWPRTSS</sequence>
<dbReference type="Proteomes" id="UP000028924">
    <property type="component" value="Unassembled WGS sequence"/>
</dbReference>
<gene>
    <name evidence="2" type="ORF">F751_2989</name>
</gene>
<proteinExistence type="predicted"/>
<evidence type="ECO:0000313" key="2">
    <source>
        <dbReference type="EMBL" id="KFM22798.1"/>
    </source>
</evidence>
<feature type="compositionally biased region" description="Low complexity" evidence="1">
    <location>
        <begin position="89"/>
        <end position="98"/>
    </location>
</feature>
<dbReference type="AlphaFoldDB" id="A0A087SAP4"/>
<dbReference type="KEGG" id="apro:F751_2989"/>
<dbReference type="GeneID" id="23614380"/>
<evidence type="ECO:0000313" key="3">
    <source>
        <dbReference type="Proteomes" id="UP000028924"/>
    </source>
</evidence>
<accession>A0A087SAP4</accession>
<organism evidence="2 3">
    <name type="scientific">Auxenochlorella protothecoides</name>
    <name type="common">Green microalga</name>
    <name type="synonym">Chlorella protothecoides</name>
    <dbReference type="NCBI Taxonomy" id="3075"/>
    <lineage>
        <taxon>Eukaryota</taxon>
        <taxon>Viridiplantae</taxon>
        <taxon>Chlorophyta</taxon>
        <taxon>core chlorophytes</taxon>
        <taxon>Trebouxiophyceae</taxon>
        <taxon>Chlorellales</taxon>
        <taxon>Chlorellaceae</taxon>
        <taxon>Auxenochlorella</taxon>
    </lineage>
</organism>